<evidence type="ECO:0000256" key="11">
    <source>
        <dbReference type="ARBA" id="ARBA00022475"/>
    </source>
</evidence>
<comment type="function">
    <text evidence="19">Required for optimal lysosomal function. Blocks EGF-stimulated EGFR intraluminal sorting and degradation. Conversely by binding with the phosphatidylinositol 4,5-bisphosphate, regulates its PIP5K1C interaction, inhibits HGS ubiquitination and relieves LAPTM4B inhibition of EGFR degradation. Recruits SLC3A2 and SLC7A5 (the Leu transporter) to the lysosome, promoting entry of leucine and other essential amino acid (EAA) into the lysosome, stimulating activation of proton-transporting vacuolar (V)-ATPase protein pump (V-ATPase) and hence mTORC1 activation. Plays a role as negative regulator of TGFB1 production in regulatory T cells. Binds ceramide and facilitates its exit from late endosome in order to control cell death pathways.</text>
</comment>
<keyword evidence="14" id="KW-0832">Ubl conjugation</keyword>
<evidence type="ECO:0000256" key="13">
    <source>
        <dbReference type="ARBA" id="ARBA00022753"/>
    </source>
</evidence>
<feature type="transmembrane region" description="Helical" evidence="21">
    <location>
        <begin position="80"/>
        <end position="101"/>
    </location>
</feature>
<comment type="subcellular location">
    <subcellularLocation>
        <location evidence="2">Cell membrane</location>
    </subcellularLocation>
    <subcellularLocation>
        <location evidence="3">Cell projection</location>
    </subcellularLocation>
    <subcellularLocation>
        <location evidence="1">Endomembrane system</location>
        <topology evidence="1">Multi-pass membrane protein</topology>
    </subcellularLocation>
    <subcellularLocation>
        <location evidence="5">Endosome</location>
        <location evidence="5">Multivesicular body lumen</location>
    </subcellularLocation>
    <subcellularLocation>
        <location evidence="4">Endosome</location>
        <location evidence="4">Multivesicular body membrane</location>
    </subcellularLocation>
    <subcellularLocation>
        <location evidence="6">Late endosome membrane</location>
    </subcellularLocation>
    <subcellularLocation>
        <location evidence="7">Lysosome membrane</location>
    </subcellularLocation>
</comment>
<dbReference type="PANTHER" id="PTHR12479:SF6">
    <property type="entry name" value="LYSOSOMAL-ASSOCIATED TRANSMEMBRANE PROTEIN 4B"/>
    <property type="match status" value="1"/>
</dbReference>
<keyword evidence="23" id="KW-1185">Reference proteome</keyword>
<keyword evidence="11" id="KW-1003">Cell membrane</keyword>
<evidence type="ECO:0000256" key="15">
    <source>
        <dbReference type="ARBA" id="ARBA00022989"/>
    </source>
</evidence>
<dbReference type="Proteomes" id="UP001497482">
    <property type="component" value="Chromosome 7"/>
</dbReference>
<proteinExistence type="inferred from homology"/>
<keyword evidence="15 21" id="KW-1133">Transmembrane helix</keyword>
<keyword evidence="16 21" id="KW-0472">Membrane</keyword>
<keyword evidence="17" id="KW-0458">Lysosome</keyword>
<dbReference type="AlphaFoldDB" id="A0AAV2MBF8"/>
<evidence type="ECO:0000256" key="8">
    <source>
        <dbReference type="ARBA" id="ARBA00010076"/>
    </source>
</evidence>
<evidence type="ECO:0000256" key="2">
    <source>
        <dbReference type="ARBA" id="ARBA00004236"/>
    </source>
</evidence>
<comment type="subunit">
    <text evidence="20">Homooligomer; upon reaching the lysosomes. Interacts with MCOLN1. Interacts with NEDD4; may play a role in the lysosomal sorting of LAPTM4B; enhances HGS association with NEDD4; mediates inhibition of EGFR degradation. Interacts with PIP5K1C; promotes SNX5 association with LAPTM4B; kinase activity of PIP5K1C is required; interaction is regulated by phosphatidylinositol 4,5-bisphosphate generated by PIP5K1C. Interacts with HGS; promotes HGS ubiquitination. Interacts with SNX5. Interacts with SLC3A2 and SLC7A5; recruits SLC3A2 and SLC7A5 to lysosomes to promote leucine uptake into these organelles and is required for mTORC1 activation. Interacts with LRRC32; decreases TGFB1 production in regulatory T cells. Interacts with BECN1; competes with EGFR for LAPTM4B binding; regulates EGFR activity. Interacts with EGFR; positively correlates with EGFR activation.</text>
</comment>
<keyword evidence="18" id="KW-0966">Cell projection</keyword>
<evidence type="ECO:0000256" key="4">
    <source>
        <dbReference type="ARBA" id="ARBA00004333"/>
    </source>
</evidence>
<evidence type="ECO:0000256" key="18">
    <source>
        <dbReference type="ARBA" id="ARBA00023273"/>
    </source>
</evidence>
<feature type="transmembrane region" description="Helical" evidence="21">
    <location>
        <begin position="157"/>
        <end position="181"/>
    </location>
</feature>
<keyword evidence="10" id="KW-0813">Transport</keyword>
<dbReference type="InterPro" id="IPR004687">
    <property type="entry name" value="LAPTM4/5"/>
</dbReference>
<evidence type="ECO:0000256" key="14">
    <source>
        <dbReference type="ARBA" id="ARBA00022843"/>
    </source>
</evidence>
<dbReference type="GO" id="GO:0042995">
    <property type="term" value="C:cell projection"/>
    <property type="evidence" value="ECO:0007669"/>
    <property type="project" value="UniProtKB-SubCell"/>
</dbReference>
<evidence type="ECO:0000313" key="22">
    <source>
        <dbReference type="EMBL" id="CAL1610519.1"/>
    </source>
</evidence>
<evidence type="ECO:0000256" key="5">
    <source>
        <dbReference type="ARBA" id="ARBA00004356"/>
    </source>
</evidence>
<evidence type="ECO:0000256" key="1">
    <source>
        <dbReference type="ARBA" id="ARBA00004127"/>
    </source>
</evidence>
<evidence type="ECO:0000256" key="7">
    <source>
        <dbReference type="ARBA" id="ARBA00004656"/>
    </source>
</evidence>
<evidence type="ECO:0000256" key="19">
    <source>
        <dbReference type="ARBA" id="ARBA00045893"/>
    </source>
</evidence>
<evidence type="ECO:0000256" key="16">
    <source>
        <dbReference type="ARBA" id="ARBA00023136"/>
    </source>
</evidence>
<evidence type="ECO:0000256" key="20">
    <source>
        <dbReference type="ARBA" id="ARBA00046444"/>
    </source>
</evidence>
<gene>
    <name evidence="22" type="ORF">KC01_LOCUS37126</name>
</gene>
<evidence type="ECO:0000313" key="23">
    <source>
        <dbReference type="Proteomes" id="UP001497482"/>
    </source>
</evidence>
<evidence type="ECO:0000256" key="21">
    <source>
        <dbReference type="SAM" id="Phobius"/>
    </source>
</evidence>
<reference evidence="22 23" key="1">
    <citation type="submission" date="2024-04" db="EMBL/GenBank/DDBJ databases">
        <authorList>
            <person name="Waldvogel A.-M."/>
            <person name="Schoenle A."/>
        </authorList>
    </citation>
    <scope>NUCLEOTIDE SEQUENCE [LARGE SCALE GENOMIC DNA]</scope>
</reference>
<evidence type="ECO:0000256" key="10">
    <source>
        <dbReference type="ARBA" id="ARBA00022448"/>
    </source>
</evidence>
<organism evidence="22 23">
    <name type="scientific">Knipowitschia caucasica</name>
    <name type="common">Caucasian dwarf goby</name>
    <name type="synonym">Pomatoschistus caucasicus</name>
    <dbReference type="NCBI Taxonomy" id="637954"/>
    <lineage>
        <taxon>Eukaryota</taxon>
        <taxon>Metazoa</taxon>
        <taxon>Chordata</taxon>
        <taxon>Craniata</taxon>
        <taxon>Vertebrata</taxon>
        <taxon>Euteleostomi</taxon>
        <taxon>Actinopterygii</taxon>
        <taxon>Neopterygii</taxon>
        <taxon>Teleostei</taxon>
        <taxon>Neoteleostei</taxon>
        <taxon>Acanthomorphata</taxon>
        <taxon>Gobiaria</taxon>
        <taxon>Gobiiformes</taxon>
        <taxon>Gobioidei</taxon>
        <taxon>Gobiidae</taxon>
        <taxon>Gobiinae</taxon>
        <taxon>Knipowitschia</taxon>
    </lineage>
</organism>
<accession>A0AAV2MBF8</accession>
<evidence type="ECO:0000256" key="12">
    <source>
        <dbReference type="ARBA" id="ARBA00022692"/>
    </source>
</evidence>
<keyword evidence="12 21" id="KW-0812">Transmembrane</keyword>
<keyword evidence="13" id="KW-0967">Endosome</keyword>
<evidence type="ECO:0000256" key="9">
    <source>
        <dbReference type="ARBA" id="ARBA00018954"/>
    </source>
</evidence>
<dbReference type="InterPro" id="IPR051115">
    <property type="entry name" value="LAPTM_transporter"/>
</dbReference>
<sequence length="228" mass="25783">MAPGARRKMLLLSPEPRSSTSCCMCCHVRTGTIILGVWHMLFNLVVLTILFPALWDPHMYHLISTEMSSGLDVMDEGNTLYIVSAISLLMIIISGMATYGAFKLRPAWIIPFLFYECFDLGLNMVVALCLVINPRTIQDYVKQLPDNFLEKEVDMKYMAAGVMFFISCILIIKAYIILCVWRCYVYVSSWSTPEILKYIATNDTTMLIPYDDPVEKTPPPSYSTSVSA</sequence>
<dbReference type="PANTHER" id="PTHR12479">
    <property type="entry name" value="LYSOSOMAL-ASSOCIATED TRANSMEMBRANE PROTEIN"/>
    <property type="match status" value="1"/>
</dbReference>
<dbReference type="Pfam" id="PF03821">
    <property type="entry name" value="Mtp"/>
    <property type="match status" value="1"/>
</dbReference>
<name>A0AAV2MBF8_KNICA</name>
<comment type="similarity">
    <text evidence="8">Belongs to the LAPTM4/LAPTM5 transporter family.</text>
</comment>
<dbReference type="GO" id="GO:0005765">
    <property type="term" value="C:lysosomal membrane"/>
    <property type="evidence" value="ECO:0007669"/>
    <property type="project" value="UniProtKB-SubCell"/>
</dbReference>
<feature type="transmembrane region" description="Helical" evidence="21">
    <location>
        <begin position="33"/>
        <end position="55"/>
    </location>
</feature>
<evidence type="ECO:0000256" key="3">
    <source>
        <dbReference type="ARBA" id="ARBA00004316"/>
    </source>
</evidence>
<dbReference type="EMBL" id="OZ035829">
    <property type="protein sequence ID" value="CAL1610519.1"/>
    <property type="molecule type" value="Genomic_DNA"/>
</dbReference>
<dbReference type="GO" id="GO:0005886">
    <property type="term" value="C:plasma membrane"/>
    <property type="evidence" value="ECO:0007669"/>
    <property type="project" value="UniProtKB-SubCell"/>
</dbReference>
<protein>
    <recommendedName>
        <fullName evidence="9">Lysosomal-associated transmembrane protein 4B</fullName>
    </recommendedName>
</protein>
<feature type="transmembrane region" description="Helical" evidence="21">
    <location>
        <begin position="113"/>
        <end position="137"/>
    </location>
</feature>
<evidence type="ECO:0000256" key="6">
    <source>
        <dbReference type="ARBA" id="ARBA00004414"/>
    </source>
</evidence>
<dbReference type="GO" id="GO:0032585">
    <property type="term" value="C:multivesicular body membrane"/>
    <property type="evidence" value="ECO:0007669"/>
    <property type="project" value="UniProtKB-SubCell"/>
</dbReference>
<evidence type="ECO:0000256" key="17">
    <source>
        <dbReference type="ARBA" id="ARBA00023228"/>
    </source>
</evidence>